<keyword evidence="3" id="KW-1185">Reference proteome</keyword>
<dbReference type="EMBL" id="BAAAZY010000009">
    <property type="protein sequence ID" value="GAA4053923.1"/>
    <property type="molecule type" value="Genomic_DNA"/>
</dbReference>
<feature type="region of interest" description="Disordered" evidence="1">
    <location>
        <begin position="96"/>
        <end position="124"/>
    </location>
</feature>
<organism evidence="2 3">
    <name type="scientific">Streptomyces shaanxiensis</name>
    <dbReference type="NCBI Taxonomy" id="653357"/>
    <lineage>
        <taxon>Bacteria</taxon>
        <taxon>Bacillati</taxon>
        <taxon>Actinomycetota</taxon>
        <taxon>Actinomycetes</taxon>
        <taxon>Kitasatosporales</taxon>
        <taxon>Streptomycetaceae</taxon>
        <taxon>Streptomyces</taxon>
    </lineage>
</organism>
<sequence length="124" mass="13354">MQVSVIVSGRLHGFSMTRSLQAVAYCRPSVLESAAAGQRLGLETSRGATPAGVEEHPRFFAGFLTSPQVATAGLLAVADVAAARYYQRQLRVGRRGRCPGRRRDAPAPRRVRWGASVSSTGRCR</sequence>
<proteinExistence type="predicted"/>
<reference evidence="3" key="1">
    <citation type="journal article" date="2019" name="Int. J. Syst. Evol. Microbiol.">
        <title>The Global Catalogue of Microorganisms (GCM) 10K type strain sequencing project: providing services to taxonomists for standard genome sequencing and annotation.</title>
        <authorList>
            <consortium name="The Broad Institute Genomics Platform"/>
            <consortium name="The Broad Institute Genome Sequencing Center for Infectious Disease"/>
            <person name="Wu L."/>
            <person name="Ma J."/>
        </authorList>
    </citation>
    <scope>NUCLEOTIDE SEQUENCE [LARGE SCALE GENOMIC DNA]</scope>
    <source>
        <strain evidence="3">JCM 16925</strain>
    </source>
</reference>
<dbReference type="Proteomes" id="UP001499984">
    <property type="component" value="Unassembled WGS sequence"/>
</dbReference>
<accession>A0ABP7UVG6</accession>
<comment type="caution">
    <text evidence="2">The sequence shown here is derived from an EMBL/GenBank/DDBJ whole genome shotgun (WGS) entry which is preliminary data.</text>
</comment>
<name>A0ABP7UVG6_9ACTN</name>
<protein>
    <submittedName>
        <fullName evidence="2">Uncharacterized protein</fullName>
    </submittedName>
</protein>
<evidence type="ECO:0000256" key="1">
    <source>
        <dbReference type="SAM" id="MobiDB-lite"/>
    </source>
</evidence>
<gene>
    <name evidence="2" type="ORF">GCM10022233_26640</name>
</gene>
<evidence type="ECO:0000313" key="3">
    <source>
        <dbReference type="Proteomes" id="UP001499984"/>
    </source>
</evidence>
<evidence type="ECO:0000313" key="2">
    <source>
        <dbReference type="EMBL" id="GAA4053923.1"/>
    </source>
</evidence>